<dbReference type="InterPro" id="IPR001107">
    <property type="entry name" value="Band_7"/>
</dbReference>
<dbReference type="Pfam" id="PF01145">
    <property type="entry name" value="Band_7"/>
    <property type="match status" value="1"/>
</dbReference>
<evidence type="ECO:0000256" key="4">
    <source>
        <dbReference type="SAM" id="MobiDB-lite"/>
    </source>
</evidence>
<feature type="domain" description="Band 7" evidence="6">
    <location>
        <begin position="51"/>
        <end position="210"/>
    </location>
</feature>
<reference evidence="8" key="1">
    <citation type="journal article" date="2019" name="Int. J. Syst. Evol. Microbiol.">
        <title>The Global Catalogue of Microorganisms (GCM) 10K type strain sequencing project: providing services to taxonomists for standard genome sequencing and annotation.</title>
        <authorList>
            <consortium name="The Broad Institute Genomics Platform"/>
            <consortium name="The Broad Institute Genome Sequencing Center for Infectious Disease"/>
            <person name="Wu L."/>
            <person name="Ma J."/>
        </authorList>
    </citation>
    <scope>NUCLEOTIDE SEQUENCE [LARGE SCALE GENOMIC DNA]</scope>
    <source>
        <strain evidence="8">JCM 12165</strain>
    </source>
</reference>
<dbReference type="InterPro" id="IPR031905">
    <property type="entry name" value="Flotillin_C"/>
</dbReference>
<comment type="subcellular location">
    <subcellularLocation>
        <location evidence="1">Membrane</location>
    </subcellularLocation>
</comment>
<dbReference type="SMART" id="SM00244">
    <property type="entry name" value="PHB"/>
    <property type="match status" value="1"/>
</dbReference>
<evidence type="ECO:0000256" key="2">
    <source>
        <dbReference type="ARBA" id="ARBA00007161"/>
    </source>
</evidence>
<comment type="caution">
    <text evidence="7">The sequence shown here is derived from an EMBL/GenBank/DDBJ whole genome shotgun (WGS) entry which is preliminary data.</text>
</comment>
<name>A0ABV9NV65_9BACI</name>
<dbReference type="InterPro" id="IPR027705">
    <property type="entry name" value="Flotillin_fam"/>
</dbReference>
<evidence type="ECO:0000256" key="1">
    <source>
        <dbReference type="ARBA" id="ARBA00004370"/>
    </source>
</evidence>
<dbReference type="EMBL" id="JBHSGK010000005">
    <property type="protein sequence ID" value="MFC4736325.1"/>
    <property type="molecule type" value="Genomic_DNA"/>
</dbReference>
<dbReference type="SUPFAM" id="SSF117892">
    <property type="entry name" value="Band 7/SPFH domain"/>
    <property type="match status" value="1"/>
</dbReference>
<dbReference type="PANTHER" id="PTHR13806">
    <property type="entry name" value="FLOTILLIN-RELATED"/>
    <property type="match status" value="1"/>
</dbReference>
<dbReference type="Proteomes" id="UP001595896">
    <property type="component" value="Unassembled WGS sequence"/>
</dbReference>
<dbReference type="InterPro" id="IPR036013">
    <property type="entry name" value="Band_7/SPFH_dom_sf"/>
</dbReference>
<evidence type="ECO:0000256" key="5">
    <source>
        <dbReference type="SAM" id="Phobius"/>
    </source>
</evidence>
<dbReference type="CDD" id="cd03399">
    <property type="entry name" value="SPFH_flotillin"/>
    <property type="match status" value="1"/>
</dbReference>
<evidence type="ECO:0000313" key="7">
    <source>
        <dbReference type="EMBL" id="MFC4736325.1"/>
    </source>
</evidence>
<evidence type="ECO:0000313" key="8">
    <source>
        <dbReference type="Proteomes" id="UP001595896"/>
    </source>
</evidence>
<keyword evidence="5" id="KW-1133">Transmembrane helix</keyword>
<organism evidence="7 8">
    <name type="scientific">Bacillus daqingensis</name>
    <dbReference type="NCBI Taxonomy" id="872396"/>
    <lineage>
        <taxon>Bacteria</taxon>
        <taxon>Bacillati</taxon>
        <taxon>Bacillota</taxon>
        <taxon>Bacilli</taxon>
        <taxon>Bacillales</taxon>
        <taxon>Bacillaceae</taxon>
        <taxon>Bacillus</taxon>
    </lineage>
</organism>
<gene>
    <name evidence="7" type="ORF">ACFO4L_06980</name>
</gene>
<keyword evidence="5" id="KW-0812">Transmembrane</keyword>
<dbReference type="PANTHER" id="PTHR13806:SF46">
    <property type="entry name" value="FLOTILLIN-1-RELATED"/>
    <property type="match status" value="1"/>
</dbReference>
<keyword evidence="3 5" id="KW-0472">Membrane</keyword>
<proteinExistence type="inferred from homology"/>
<dbReference type="Pfam" id="PF15975">
    <property type="entry name" value="Flot"/>
    <property type="match status" value="1"/>
</dbReference>
<sequence>MGFIYAGIALVVLLFAVAGYYIFMKIRYRTARSNEALIITGPKLGDEQKETNIFTDKEGRSMKIVRGGGVLLKRFQTSTPVNLTSFQQKLTTPRVYTEGGVPIVADAVVMVKVADDLKGIANYAEQFLGKDQKEIETEISEVLNGNLRAILSKMSVEQINADREGFAEQVTEVAQTQLDRMGFNITALTLTDLRDADEENGYLENLGRPQIAKVRKEAEVAEAENLRETRINQAKTEEEAKKSEYESEISTAEARKEKDIRAASIKEETERARAKSEQAYDLEKAVLDRKVKDEELNTKFMERERSVKLEEEENKVRRTKLDADYYETTKKAEAKAKSDEIAAEAKARADRIAQEARAQIRIEEGKAEAEVTREQGNASAEIKIREGQAEAQIIREKGEAEAEARRLLAEAMAENGEAIIREKLIEILPQVAAEFARPLSNIDSVKVIDSGSGEGMNTMGNSVARNLMSMQEPVKEATGLDIANLVKDFAGKSSDKVKSGLDSLQNLQGSTMADESADVATAVKTEDDDRTEAADDQHAAEENDGKN</sequence>
<keyword evidence="8" id="KW-1185">Reference proteome</keyword>
<accession>A0ABV9NV65</accession>
<evidence type="ECO:0000259" key="6">
    <source>
        <dbReference type="SMART" id="SM00244"/>
    </source>
</evidence>
<protein>
    <submittedName>
        <fullName evidence="7">Flotillin family protein</fullName>
    </submittedName>
</protein>
<feature type="transmembrane region" description="Helical" evidence="5">
    <location>
        <begin position="6"/>
        <end position="23"/>
    </location>
</feature>
<comment type="similarity">
    <text evidence="2">Belongs to the band 7/mec-2 family. Flotillin subfamily.</text>
</comment>
<evidence type="ECO:0000256" key="3">
    <source>
        <dbReference type="ARBA" id="ARBA00023136"/>
    </source>
</evidence>
<feature type="compositionally biased region" description="Basic and acidic residues" evidence="4">
    <location>
        <begin position="524"/>
        <end position="547"/>
    </location>
</feature>
<feature type="region of interest" description="Disordered" evidence="4">
    <location>
        <begin position="508"/>
        <end position="547"/>
    </location>
</feature>
<dbReference type="Gene3D" id="3.30.479.30">
    <property type="entry name" value="Band 7 domain"/>
    <property type="match status" value="1"/>
</dbReference>
<dbReference type="RefSeq" id="WP_377908975.1">
    <property type="nucleotide sequence ID" value="NZ_JBHSGK010000005.1"/>
</dbReference>